<dbReference type="PROSITE" id="PS51257">
    <property type="entry name" value="PROKAR_LIPOPROTEIN"/>
    <property type="match status" value="1"/>
</dbReference>
<keyword evidence="3" id="KW-1185">Reference proteome</keyword>
<reference evidence="2 3" key="1">
    <citation type="submission" date="2020-01" db="EMBL/GenBank/DDBJ databases">
        <title>Genome analysis.</title>
        <authorList>
            <person name="Wu S."/>
            <person name="Wang G."/>
        </authorList>
    </citation>
    <scope>NUCLEOTIDE SEQUENCE [LARGE SCALE GENOMIC DNA]</scope>
    <source>
        <strain evidence="2 3">SYL130</strain>
    </source>
</reference>
<dbReference type="SUPFAM" id="SSF117070">
    <property type="entry name" value="LEA14-like"/>
    <property type="match status" value="1"/>
</dbReference>
<comment type="caution">
    <text evidence="2">The sequence shown here is derived from an EMBL/GenBank/DDBJ whole genome shotgun (WGS) entry which is preliminary data.</text>
</comment>
<dbReference type="Proteomes" id="UP000753802">
    <property type="component" value="Unassembled WGS sequence"/>
</dbReference>
<organism evidence="2 3">
    <name type="scientific">Sediminibacterium roseum</name>
    <dbReference type="NCBI Taxonomy" id="1978412"/>
    <lineage>
        <taxon>Bacteria</taxon>
        <taxon>Pseudomonadati</taxon>
        <taxon>Bacteroidota</taxon>
        <taxon>Chitinophagia</taxon>
        <taxon>Chitinophagales</taxon>
        <taxon>Chitinophagaceae</taxon>
        <taxon>Sediminibacterium</taxon>
    </lineage>
</organism>
<dbReference type="Pfam" id="PF03168">
    <property type="entry name" value="LEA_2"/>
    <property type="match status" value="1"/>
</dbReference>
<gene>
    <name evidence="2" type="ORF">GWC95_08975</name>
</gene>
<evidence type="ECO:0000313" key="3">
    <source>
        <dbReference type="Proteomes" id="UP000753802"/>
    </source>
</evidence>
<dbReference type="Gene3D" id="2.60.40.1820">
    <property type="match status" value="1"/>
</dbReference>
<name>A0ABW9ZVL4_9BACT</name>
<evidence type="ECO:0000313" key="2">
    <source>
        <dbReference type="EMBL" id="NCI50053.1"/>
    </source>
</evidence>
<accession>A0ABW9ZVL4</accession>
<dbReference type="RefSeq" id="WP_161818367.1">
    <property type="nucleotide sequence ID" value="NZ_JAACJS010000012.1"/>
</dbReference>
<feature type="domain" description="Late embryogenesis abundant protein LEA-2 subgroup" evidence="1">
    <location>
        <begin position="49"/>
        <end position="138"/>
    </location>
</feature>
<sequence>MKKVLLFGSLTLFLFACSKPQGFDYRDVKNVRVETMGFNQTVLAMDLVYYNPNSFGVDLKKVDCDVYVDNSYLGKFQLDTLMHIPRRAEFSLPSRIMVDMQSVLKNGLNLLFSKEVLINVKGTTRVGKAGIFATVPFNYEARHKLSLF</sequence>
<dbReference type="EMBL" id="JAACJS010000012">
    <property type="protein sequence ID" value="NCI50053.1"/>
    <property type="molecule type" value="Genomic_DNA"/>
</dbReference>
<proteinExistence type="predicted"/>
<dbReference type="InterPro" id="IPR004864">
    <property type="entry name" value="LEA_2"/>
</dbReference>
<evidence type="ECO:0000259" key="1">
    <source>
        <dbReference type="Pfam" id="PF03168"/>
    </source>
</evidence>
<protein>
    <recommendedName>
        <fullName evidence="1">Late embryogenesis abundant protein LEA-2 subgroup domain-containing protein</fullName>
    </recommendedName>
</protein>